<sequence length="340" mass="39459">MDENVAEFLRRIILKIPLCEMKTILEAWDFLSEDQLQSINLKQRKEFLAQEVILLCEDKCASLDDMALLDLMYTQFHRHQKLWNVFQMSKEPGGNDVDLFDMEQFQSSFKRILQRALKNVTVSFRVYEKNSVWIRVAWGTQYSQPNQYKPTFVVYYPQTPYVFISSCYLKSTVPLLHQALKVASKHHQMAQLDLRSRHLDSLTAIVFNEYDQTFENYNSTASWREGSLGLKTDLDSKIIHENTEEKVRIHRATQEAFGAYPQPQLEFAQYKLETKFKSDVGGGILADRKEPLRCLVKFSSPHLLEALKSLAPAGIADTPLSPLLTCIPSKKMNYFKIRDK</sequence>
<dbReference type="SMR" id="A6IZF9"/>
<dbReference type="PANTHER" id="PTHR46790">
    <property type="entry name" value="CENTROMERE PROTEIN N"/>
    <property type="match status" value="1"/>
</dbReference>
<dbReference type="RefSeq" id="XP_006255748.1">
    <property type="nucleotide sequence ID" value="XM_006255686.5"/>
</dbReference>
<evidence type="ECO:0000256" key="5">
    <source>
        <dbReference type="ARBA" id="ARBA00023242"/>
    </source>
</evidence>
<evidence type="ECO:0000256" key="1">
    <source>
        <dbReference type="ARBA" id="ARBA00004123"/>
    </source>
</evidence>
<evidence type="ECO:0000313" key="7">
    <source>
        <dbReference type="EMBL" id="EDL92638.1"/>
    </source>
</evidence>
<evidence type="ECO:0000313" key="9">
    <source>
        <dbReference type="RGD" id="1310953"/>
    </source>
</evidence>
<name>A6IZF9_RAT</name>
<evidence type="ECO:0008006" key="10">
    <source>
        <dbReference type="Google" id="ProtNLM"/>
    </source>
</evidence>
<dbReference type="RefSeq" id="XP_006255751.1">
    <property type="nucleotide sequence ID" value="XM_006255689.5"/>
</dbReference>
<reference evidence="8" key="1">
    <citation type="submission" date="2005-09" db="EMBL/GenBank/DDBJ databases">
        <authorList>
            <person name="Mural R.J."/>
            <person name="Li P.W."/>
            <person name="Adams M.D."/>
            <person name="Amanatides P.G."/>
            <person name="Baden-Tillson H."/>
            <person name="Barnstead M."/>
            <person name="Chin S.H."/>
            <person name="Dew I."/>
            <person name="Evans C.A."/>
            <person name="Ferriera S."/>
            <person name="Flanigan M."/>
            <person name="Fosler C."/>
            <person name="Glodek A."/>
            <person name="Gu Z."/>
            <person name="Holt R.A."/>
            <person name="Jennings D."/>
            <person name="Kraft C.L."/>
            <person name="Lu F."/>
            <person name="Nguyen T."/>
            <person name="Nusskern D.R."/>
            <person name="Pfannkoch C.M."/>
            <person name="Sitter C."/>
            <person name="Sutton G.G."/>
            <person name="Venter J.C."/>
            <person name="Wang Z."/>
            <person name="Woodage T."/>
            <person name="Zheng X.H."/>
            <person name="Zhong F."/>
        </authorList>
    </citation>
    <scope>NUCLEOTIDE SEQUENCE [LARGE SCALE GENOMIC DNA]</scope>
    <source>
        <strain>BN</strain>
        <strain evidence="8">Sprague-Dawley</strain>
    </source>
</reference>
<keyword evidence="4" id="KW-0158">Chromosome</keyword>
<comment type="subcellular location">
    <subcellularLocation>
        <location evidence="2">Chromosome</location>
        <location evidence="2">Centromere</location>
    </subcellularLocation>
    <subcellularLocation>
        <location evidence="1">Nucleus</location>
    </subcellularLocation>
</comment>
<dbReference type="RefSeq" id="NP_001008367.1">
    <property type="nucleotide sequence ID" value="NM_001008366.1"/>
</dbReference>
<accession>A6IZF9</accession>
<keyword evidence="5" id="KW-0539">Nucleus</keyword>
<dbReference type="GO" id="GO:0034080">
    <property type="term" value="P:CENP-A containing chromatin assembly"/>
    <property type="evidence" value="ECO:0007669"/>
    <property type="project" value="InterPro"/>
</dbReference>
<dbReference type="Proteomes" id="UP000234681">
    <property type="component" value="Chromosome 19"/>
</dbReference>
<evidence type="ECO:0000313" key="8">
    <source>
        <dbReference type="Proteomes" id="UP000234681"/>
    </source>
</evidence>
<gene>
    <name evidence="9" type="primary">Cenpn</name>
    <name evidence="7" type="synonym">RGD1310953</name>
    <name evidence="7" type="ORF">rCG_51391</name>
</gene>
<protein>
    <recommendedName>
        <fullName evidence="10">Centromere protein N</fullName>
    </recommendedName>
</protein>
<dbReference type="AlphaFoldDB" id="A6IZF9"/>
<dbReference type="GO" id="GO:0007059">
    <property type="term" value="P:chromosome segregation"/>
    <property type="evidence" value="ECO:0007669"/>
    <property type="project" value="InterPro"/>
</dbReference>
<dbReference type="GO" id="GO:0000775">
    <property type="term" value="C:chromosome, centromeric region"/>
    <property type="evidence" value="ECO:0007669"/>
    <property type="project" value="UniProtKB-SubCell"/>
</dbReference>
<dbReference type="InterPro" id="IPR052011">
    <property type="entry name" value="CENP-NAC/CAD_complex"/>
</dbReference>
<dbReference type="RefSeq" id="XP_006255749.1">
    <property type="nucleotide sequence ID" value="XM_006255687.5"/>
</dbReference>
<dbReference type="PANTHER" id="PTHR46790:SF1">
    <property type="entry name" value="CENTROMERE PROTEIN N"/>
    <property type="match status" value="1"/>
</dbReference>
<dbReference type="CTD" id="55839"/>
<dbReference type="RefSeq" id="XP_038953798.1">
    <property type="nucleotide sequence ID" value="XM_039097870.2"/>
</dbReference>
<dbReference type="RGD" id="1310953">
    <property type="gene designation" value="Cenpn"/>
</dbReference>
<evidence type="ECO:0000256" key="4">
    <source>
        <dbReference type="ARBA" id="ARBA00022454"/>
    </source>
</evidence>
<dbReference type="EMBL" id="CH473972">
    <property type="protein sequence ID" value="EDL92638.1"/>
    <property type="molecule type" value="Genomic_DNA"/>
</dbReference>
<keyword evidence="6" id="KW-0137">Centromere</keyword>
<proteinExistence type="inferred from homology"/>
<dbReference type="RefSeq" id="XP_038953797.1">
    <property type="nucleotide sequence ID" value="XM_039097869.2"/>
</dbReference>
<dbReference type="OMA" id="WSVYQMK"/>
<comment type="similarity">
    <text evidence="3">Belongs to the CENP-N/CHL4 family.</text>
</comment>
<organism evidence="7 8">
    <name type="scientific">Rattus norvegicus</name>
    <name type="common">Rat</name>
    <dbReference type="NCBI Taxonomy" id="10116"/>
    <lineage>
        <taxon>Eukaryota</taxon>
        <taxon>Metazoa</taxon>
        <taxon>Chordata</taxon>
        <taxon>Craniata</taxon>
        <taxon>Vertebrata</taxon>
        <taxon>Euteleostomi</taxon>
        <taxon>Mammalia</taxon>
        <taxon>Eutheria</taxon>
        <taxon>Euarchontoglires</taxon>
        <taxon>Glires</taxon>
        <taxon>Rodentia</taxon>
        <taxon>Myomorpha</taxon>
        <taxon>Muroidea</taxon>
        <taxon>Muridae</taxon>
        <taxon>Murinae</taxon>
        <taxon>Rattus</taxon>
    </lineage>
</organism>
<dbReference type="GO" id="GO:0005634">
    <property type="term" value="C:nucleus"/>
    <property type="evidence" value="ECO:0007669"/>
    <property type="project" value="UniProtKB-SubCell"/>
</dbReference>
<dbReference type="KEGG" id="rno:361416"/>
<dbReference type="GeneID" id="361416"/>
<dbReference type="RefSeq" id="XP_038953796.1">
    <property type="nucleotide sequence ID" value="XM_039097868.2"/>
</dbReference>
<evidence type="ECO:0000256" key="2">
    <source>
        <dbReference type="ARBA" id="ARBA00004584"/>
    </source>
</evidence>
<evidence type="ECO:0000256" key="3">
    <source>
        <dbReference type="ARBA" id="ARBA00005566"/>
    </source>
</evidence>
<dbReference type="Pfam" id="PF05238">
    <property type="entry name" value="CENP-N"/>
    <property type="match status" value="1"/>
</dbReference>
<evidence type="ECO:0000256" key="6">
    <source>
        <dbReference type="ARBA" id="ARBA00023328"/>
    </source>
</evidence>
<dbReference type="InterPro" id="IPR007902">
    <property type="entry name" value="Chl4/mis15/CENP-N"/>
</dbReference>